<protein>
    <recommendedName>
        <fullName evidence="8">C2H2-type domain-containing protein</fullName>
    </recommendedName>
</protein>
<dbReference type="InterPro" id="IPR044246">
    <property type="entry name" value="ZFP3-like"/>
</dbReference>
<reference evidence="9 10" key="1">
    <citation type="journal article" date="2014" name="PLoS ONE">
        <title>Global Analysis of Gene Expression Profiles in Physic Nut (Jatropha curcas L.) Seedlings Exposed to Salt Stress.</title>
        <authorList>
            <person name="Zhang L."/>
            <person name="Zhang C."/>
            <person name="Wu P."/>
            <person name="Chen Y."/>
            <person name="Li M."/>
            <person name="Jiang H."/>
            <person name="Wu G."/>
        </authorList>
    </citation>
    <scope>NUCLEOTIDE SEQUENCE [LARGE SCALE GENOMIC DNA]</scope>
    <source>
        <strain evidence="10">cv. GZQX0401</strain>
        <tissue evidence="9">Young leaves</tissue>
    </source>
</reference>
<dbReference type="InterPro" id="IPR036236">
    <property type="entry name" value="Znf_C2H2_sf"/>
</dbReference>
<comment type="subcellular location">
    <subcellularLocation>
        <location evidence="1">Nucleus</location>
    </subcellularLocation>
</comment>
<dbReference type="GO" id="GO:0005634">
    <property type="term" value="C:nucleus"/>
    <property type="evidence" value="ECO:0007669"/>
    <property type="project" value="UniProtKB-SubCell"/>
</dbReference>
<dbReference type="GO" id="GO:0008270">
    <property type="term" value="F:zinc ion binding"/>
    <property type="evidence" value="ECO:0007669"/>
    <property type="project" value="UniProtKB-KW"/>
</dbReference>
<evidence type="ECO:0000256" key="7">
    <source>
        <dbReference type="SAM" id="MobiDB-lite"/>
    </source>
</evidence>
<evidence type="ECO:0000256" key="3">
    <source>
        <dbReference type="ARBA" id="ARBA00022771"/>
    </source>
</evidence>
<evidence type="ECO:0000256" key="6">
    <source>
        <dbReference type="PROSITE-ProRule" id="PRU00042"/>
    </source>
</evidence>
<keyword evidence="4" id="KW-0862">Zinc</keyword>
<dbReference type="PANTHER" id="PTHR47287">
    <property type="entry name" value="C2H2 AND C2HC ZINC FINGERS SUPERFAMILY PROTEIN"/>
    <property type="match status" value="1"/>
</dbReference>
<keyword evidence="2" id="KW-0479">Metal-binding</keyword>
<feature type="domain" description="C2H2-type" evidence="8">
    <location>
        <begin position="101"/>
        <end position="128"/>
    </location>
</feature>
<gene>
    <name evidence="9" type="ORF">JCGZ_24575</name>
</gene>
<proteinExistence type="predicted"/>
<dbReference type="PANTHER" id="PTHR47287:SF9">
    <property type="entry name" value="ZINC FINGER PROTEIN 4-LIKE"/>
    <property type="match status" value="1"/>
</dbReference>
<dbReference type="AlphaFoldDB" id="A0A067KWI8"/>
<dbReference type="InterPro" id="IPR013087">
    <property type="entry name" value="Znf_C2H2_type"/>
</dbReference>
<dbReference type="SUPFAM" id="SSF57667">
    <property type="entry name" value="beta-beta-alpha zinc fingers"/>
    <property type="match status" value="1"/>
</dbReference>
<evidence type="ECO:0000256" key="4">
    <source>
        <dbReference type="ARBA" id="ARBA00022833"/>
    </source>
</evidence>
<dbReference type="OrthoDB" id="1736050at2759"/>
<dbReference type="Proteomes" id="UP000027138">
    <property type="component" value="Unassembled WGS sequence"/>
</dbReference>
<evidence type="ECO:0000313" key="9">
    <source>
        <dbReference type="EMBL" id="KDP40576.1"/>
    </source>
</evidence>
<keyword evidence="10" id="KW-1185">Reference proteome</keyword>
<organism evidence="9 10">
    <name type="scientific">Jatropha curcas</name>
    <name type="common">Barbados nut</name>
    <dbReference type="NCBI Taxonomy" id="180498"/>
    <lineage>
        <taxon>Eukaryota</taxon>
        <taxon>Viridiplantae</taxon>
        <taxon>Streptophyta</taxon>
        <taxon>Embryophyta</taxon>
        <taxon>Tracheophyta</taxon>
        <taxon>Spermatophyta</taxon>
        <taxon>Magnoliopsida</taxon>
        <taxon>eudicotyledons</taxon>
        <taxon>Gunneridae</taxon>
        <taxon>Pentapetalae</taxon>
        <taxon>rosids</taxon>
        <taxon>fabids</taxon>
        <taxon>Malpighiales</taxon>
        <taxon>Euphorbiaceae</taxon>
        <taxon>Crotonoideae</taxon>
        <taxon>Jatropheae</taxon>
        <taxon>Jatropha</taxon>
    </lineage>
</organism>
<dbReference type="Gene3D" id="3.30.160.60">
    <property type="entry name" value="Classic Zinc Finger"/>
    <property type="match status" value="1"/>
</dbReference>
<dbReference type="PROSITE" id="PS50157">
    <property type="entry name" value="ZINC_FINGER_C2H2_2"/>
    <property type="match status" value="1"/>
</dbReference>
<keyword evidence="5" id="KW-0539">Nucleus</keyword>
<sequence length="297" mass="32303">MDPVASSDLPPPSPQPCPSDSSSISAASEGVNSDVKNKFIAMKMKEKLSESNSPDLLNLTLSSEDSIHESKLELNLFSSSTKDQFTDDDSKIKGSEQPRVFSCTFCKREFSTSQALGGHQNAHKQERALAKRRQGMDFGTAFGHYPYYPYSTLSTHHHSLFGSFSRSSLGVRMESSIHKPPSSYSWMSTVGGGSPVNTIPYRFSHGGGWPMPNPITSQPSIDKLKIGNLNAINNNGGFGISNPSSSNKKIDLFRNIGISPSNVGIIRPTGDHHLQRPDHSISYDQVDASGIDLSLKL</sequence>
<evidence type="ECO:0000256" key="2">
    <source>
        <dbReference type="ARBA" id="ARBA00022723"/>
    </source>
</evidence>
<evidence type="ECO:0000256" key="5">
    <source>
        <dbReference type="ARBA" id="ARBA00023242"/>
    </source>
</evidence>
<dbReference type="KEGG" id="jcu:105631646"/>
<evidence type="ECO:0000259" key="8">
    <source>
        <dbReference type="PROSITE" id="PS50157"/>
    </source>
</evidence>
<dbReference type="PROSITE" id="PS00028">
    <property type="entry name" value="ZINC_FINGER_C2H2_1"/>
    <property type="match status" value="1"/>
</dbReference>
<dbReference type="GO" id="GO:0009788">
    <property type="term" value="P:negative regulation of abscisic acid-activated signaling pathway"/>
    <property type="evidence" value="ECO:0007669"/>
    <property type="project" value="InterPro"/>
</dbReference>
<name>A0A067KWI8_JATCU</name>
<dbReference type="STRING" id="180498.A0A067KWI8"/>
<keyword evidence="3 6" id="KW-0863">Zinc-finger</keyword>
<dbReference type="EMBL" id="KK914327">
    <property type="protein sequence ID" value="KDP40576.1"/>
    <property type="molecule type" value="Genomic_DNA"/>
</dbReference>
<dbReference type="Pfam" id="PF13912">
    <property type="entry name" value="zf-C2H2_6"/>
    <property type="match status" value="1"/>
</dbReference>
<evidence type="ECO:0000256" key="1">
    <source>
        <dbReference type="ARBA" id="ARBA00004123"/>
    </source>
</evidence>
<feature type="region of interest" description="Disordered" evidence="7">
    <location>
        <begin position="1"/>
        <end position="30"/>
    </location>
</feature>
<evidence type="ECO:0000313" key="10">
    <source>
        <dbReference type="Proteomes" id="UP000027138"/>
    </source>
</evidence>
<feature type="compositionally biased region" description="Low complexity" evidence="7">
    <location>
        <begin position="18"/>
        <end position="28"/>
    </location>
</feature>
<accession>A0A067KWI8</accession>